<dbReference type="AlphaFoldDB" id="A0A8J2BL77"/>
<gene>
    <name evidence="1" type="ORF">MPNT_70051</name>
</gene>
<accession>A0A8J2BL77</accession>
<protein>
    <submittedName>
        <fullName evidence="1">Uncharacterized protein</fullName>
    </submittedName>
</protein>
<reference evidence="1" key="1">
    <citation type="submission" date="2021-02" db="EMBL/GenBank/DDBJ databases">
        <authorList>
            <person name="Cremers G."/>
            <person name="Picone N."/>
        </authorList>
    </citation>
    <scope>NUCLEOTIDE SEQUENCE</scope>
    <source>
        <strain evidence="1">PQ17</strain>
    </source>
</reference>
<sequence>MRPAHAFGLGVPVSGIGRRESIDLGGGFQREDQRYGLRSGWGDRFIVCPDFPKEIPVEGCQEGARSDRMSKLAEVSLTSRTGGLAVDQKPLLKSSVVLRRTDGAEFFLAYAGLGFTQRSLSDSFFPRFGLTSREFHTLRVLGQRKDRFHRPKAALSHGGN</sequence>
<comment type="caution">
    <text evidence="1">The sequence shown here is derived from an EMBL/GenBank/DDBJ whole genome shotgun (WGS) entry which is preliminary data.</text>
</comment>
<dbReference type="Proteomes" id="UP000663859">
    <property type="component" value="Unassembled WGS sequence"/>
</dbReference>
<evidence type="ECO:0000313" key="1">
    <source>
        <dbReference type="EMBL" id="CAF0704508.1"/>
    </source>
</evidence>
<evidence type="ECO:0000313" key="2">
    <source>
        <dbReference type="Proteomes" id="UP000663859"/>
    </source>
</evidence>
<organism evidence="1 2">
    <name type="scientific">Candidatus Methylacidithermus pantelleriae</name>
    <dbReference type="NCBI Taxonomy" id="2744239"/>
    <lineage>
        <taxon>Bacteria</taxon>
        <taxon>Pseudomonadati</taxon>
        <taxon>Verrucomicrobiota</taxon>
        <taxon>Methylacidiphilae</taxon>
        <taxon>Methylacidiphilales</taxon>
        <taxon>Methylacidiphilaceae</taxon>
        <taxon>Candidatus Methylacidithermus</taxon>
    </lineage>
</organism>
<name>A0A8J2BL77_9BACT</name>
<keyword evidence="2" id="KW-1185">Reference proteome</keyword>
<dbReference type="EMBL" id="CAJNOB010000067">
    <property type="protein sequence ID" value="CAF0704508.1"/>
    <property type="molecule type" value="Genomic_DNA"/>
</dbReference>
<proteinExistence type="predicted"/>